<gene>
    <name evidence="2" type="ORF">NN4_35380</name>
</gene>
<dbReference type="AlphaFoldDB" id="A0A511MEL2"/>
<feature type="compositionally biased region" description="Basic and acidic residues" evidence="1">
    <location>
        <begin position="219"/>
        <end position="251"/>
    </location>
</feature>
<feature type="compositionally biased region" description="Basic and acidic residues" evidence="1">
    <location>
        <begin position="329"/>
        <end position="345"/>
    </location>
</feature>
<feature type="region of interest" description="Disordered" evidence="1">
    <location>
        <begin position="374"/>
        <end position="414"/>
    </location>
</feature>
<evidence type="ECO:0000256" key="1">
    <source>
        <dbReference type="SAM" id="MobiDB-lite"/>
    </source>
</evidence>
<dbReference type="EMBL" id="BJXA01000021">
    <property type="protein sequence ID" value="GEM39019.1"/>
    <property type="molecule type" value="Genomic_DNA"/>
</dbReference>
<feature type="region of interest" description="Disordered" evidence="1">
    <location>
        <begin position="199"/>
        <end position="277"/>
    </location>
</feature>
<dbReference type="Proteomes" id="UP000321424">
    <property type="component" value="Unassembled WGS sequence"/>
</dbReference>
<comment type="caution">
    <text evidence="2">The sequence shown here is derived from an EMBL/GenBank/DDBJ whole genome shotgun (WGS) entry which is preliminary data.</text>
</comment>
<protein>
    <submittedName>
        <fullName evidence="2">Uncharacterized protein</fullName>
    </submittedName>
</protein>
<evidence type="ECO:0000313" key="2">
    <source>
        <dbReference type="EMBL" id="GEM39019.1"/>
    </source>
</evidence>
<organism evidence="2 3">
    <name type="scientific">Nocardia ninae NBRC 108245</name>
    <dbReference type="NCBI Taxonomy" id="1210091"/>
    <lineage>
        <taxon>Bacteria</taxon>
        <taxon>Bacillati</taxon>
        <taxon>Actinomycetota</taxon>
        <taxon>Actinomycetes</taxon>
        <taxon>Mycobacteriales</taxon>
        <taxon>Nocardiaceae</taxon>
        <taxon>Nocardia</taxon>
    </lineage>
</organism>
<sequence>MGAAVPDEYDDIRRRLSNYEKGLYFELGRAHEMGETPDKGWVKQFRIRTSEGPRVLDNAKTIGRGIEAVERKSGRINEREAGHQLDKERAAIEAGLLARSRWETVAGEKIPEKIRQQMRDLARDTKGKFQHVELSREAAVRAIEIGRSLASQQLELVRSYELQRADRARERLAKIRVIARAQERAEKFRKMEAFREAAARGRADAPRHVQAERAQQAELRAERAKTRETPETERDRITREAAEKTVREFQERLNIGPSTGKEPEKTSPGRGSPEAAKAALIEQVERDAARLAAREFPFPAPDKPREQQTVEIEERNTPELADAASVARDAADKAQAEREAADKVREAAQERAKALEQAQMHGIAPEVRDLLALGQAQPPTAAVETKPGYAPGVERGGTGQGRDPRTLGVDPRGR</sequence>
<feature type="region of interest" description="Disordered" evidence="1">
    <location>
        <begin position="292"/>
        <end position="345"/>
    </location>
</feature>
<evidence type="ECO:0000313" key="3">
    <source>
        <dbReference type="Proteomes" id="UP000321424"/>
    </source>
</evidence>
<accession>A0A511MEL2</accession>
<proteinExistence type="predicted"/>
<name>A0A511MEL2_9NOCA</name>
<keyword evidence="3" id="KW-1185">Reference proteome</keyword>
<feature type="compositionally biased region" description="Basic and acidic residues" evidence="1">
    <location>
        <begin position="199"/>
        <end position="211"/>
    </location>
</feature>
<feature type="compositionally biased region" description="Basic and acidic residues" evidence="1">
    <location>
        <begin position="302"/>
        <end position="317"/>
    </location>
</feature>
<reference evidence="2 3" key="1">
    <citation type="submission" date="2019-07" db="EMBL/GenBank/DDBJ databases">
        <title>Whole genome shotgun sequence of Nocardia ninae NBRC 108245.</title>
        <authorList>
            <person name="Hosoyama A."/>
            <person name="Uohara A."/>
            <person name="Ohji S."/>
            <person name="Ichikawa N."/>
        </authorList>
    </citation>
    <scope>NUCLEOTIDE SEQUENCE [LARGE SCALE GENOMIC DNA]</scope>
    <source>
        <strain evidence="2 3">NBRC 108245</strain>
    </source>
</reference>